<comment type="similarity">
    <text evidence="2">Belongs to the membrane fusion protein (MFP) (TC 8.A.1) family.</text>
</comment>
<evidence type="ECO:0000259" key="12">
    <source>
        <dbReference type="Pfam" id="PF25967"/>
    </source>
</evidence>
<dbReference type="Gene3D" id="2.40.420.20">
    <property type="match status" value="1"/>
</dbReference>
<evidence type="ECO:0000313" key="14">
    <source>
        <dbReference type="Proteomes" id="UP000318939"/>
    </source>
</evidence>
<keyword evidence="8" id="KW-0732">Signal</keyword>
<evidence type="ECO:0000256" key="5">
    <source>
        <dbReference type="ARBA" id="ARBA00022519"/>
    </source>
</evidence>
<accession>A0ABY8IHM3</accession>
<dbReference type="RefSeq" id="WP_224128227.1">
    <property type="nucleotide sequence ID" value="NZ_CP117267.1"/>
</dbReference>
<evidence type="ECO:0000256" key="1">
    <source>
        <dbReference type="ARBA" id="ARBA00004236"/>
    </source>
</evidence>
<feature type="compositionally biased region" description="Polar residues" evidence="7">
    <location>
        <begin position="370"/>
        <end position="379"/>
    </location>
</feature>
<dbReference type="SUPFAM" id="SSF111369">
    <property type="entry name" value="HlyD-like secretion proteins"/>
    <property type="match status" value="1"/>
</dbReference>
<evidence type="ECO:0000256" key="2">
    <source>
        <dbReference type="ARBA" id="ARBA00009477"/>
    </source>
</evidence>
<keyword evidence="5" id="KW-0997">Cell inner membrane</keyword>
<evidence type="ECO:0000256" key="3">
    <source>
        <dbReference type="ARBA" id="ARBA00022448"/>
    </source>
</evidence>
<feature type="region of interest" description="Disordered" evidence="7">
    <location>
        <begin position="366"/>
        <end position="386"/>
    </location>
</feature>
<name>A0ABY8IHM3_9HYPH</name>
<gene>
    <name evidence="13" type="ORF">PR018_00800</name>
</gene>
<dbReference type="EMBL" id="CP117267">
    <property type="protein sequence ID" value="WFS23097.1"/>
    <property type="molecule type" value="Genomic_DNA"/>
</dbReference>
<sequence length="386" mass="40571">MKFFALTSASRGMAILVAALILQPISGAFAADSETTEAPPIPVTAITAKRETIHRVINGIGTVSSLQSVLVRPRIDGQVMEIPFTEGEIVQKGSVLLRLDDRQLVSDLTSAKAKKAQDEAQLRSAKADAERYAGLAQKGIASTATVEQKNASSDQLFAAVQYDDAAIKNAETQLGFATIVAPFTGRTGFRQVDTGSVISASSSTGIVTITQMDPIGVSFVAPGDRFAEIRDALKQGIAEVEVSATDGTRQLAKGKLSVIDNSVDASNGSIHLRADFDNGDSRLWPGLPVATRLTVEVRDGVVVPDKALARGPSGLYAYVVGKDGKVEKRDVVSAFVTDARALVTKGISEGDQVVMDGQSRIGDGVKVSVTPWTGSTTGELAEKQSP</sequence>
<dbReference type="Pfam" id="PF25944">
    <property type="entry name" value="Beta-barrel_RND"/>
    <property type="match status" value="1"/>
</dbReference>
<evidence type="ECO:0000256" key="8">
    <source>
        <dbReference type="SAM" id="SignalP"/>
    </source>
</evidence>
<keyword evidence="14" id="KW-1185">Reference proteome</keyword>
<comment type="subcellular location">
    <subcellularLocation>
        <location evidence="1">Cell membrane</location>
    </subcellularLocation>
</comment>
<dbReference type="InterPro" id="IPR058627">
    <property type="entry name" value="MdtA-like_C"/>
</dbReference>
<dbReference type="Gene3D" id="1.10.287.470">
    <property type="entry name" value="Helix hairpin bin"/>
    <property type="match status" value="1"/>
</dbReference>
<evidence type="ECO:0000256" key="7">
    <source>
        <dbReference type="SAM" id="MobiDB-lite"/>
    </source>
</evidence>
<evidence type="ECO:0000259" key="11">
    <source>
        <dbReference type="Pfam" id="PF25944"/>
    </source>
</evidence>
<dbReference type="InterPro" id="IPR058625">
    <property type="entry name" value="MdtA-like_BSH"/>
</dbReference>
<evidence type="ECO:0000259" key="9">
    <source>
        <dbReference type="Pfam" id="PF25876"/>
    </source>
</evidence>
<dbReference type="InterPro" id="IPR058626">
    <property type="entry name" value="MdtA-like_b-barrel"/>
</dbReference>
<feature type="domain" description="Multidrug resistance protein MdtA-like alpha-helical hairpin" evidence="9">
    <location>
        <begin position="108"/>
        <end position="176"/>
    </location>
</feature>
<dbReference type="NCBIfam" id="TIGR01730">
    <property type="entry name" value="RND_mfp"/>
    <property type="match status" value="1"/>
</dbReference>
<dbReference type="InterPro" id="IPR006143">
    <property type="entry name" value="RND_pump_MFP"/>
</dbReference>
<keyword evidence="6" id="KW-0472">Membrane</keyword>
<evidence type="ECO:0000259" key="10">
    <source>
        <dbReference type="Pfam" id="PF25917"/>
    </source>
</evidence>
<dbReference type="Gene3D" id="2.40.50.100">
    <property type="match status" value="1"/>
</dbReference>
<dbReference type="Pfam" id="PF25917">
    <property type="entry name" value="BSH_RND"/>
    <property type="match status" value="1"/>
</dbReference>
<feature type="chain" id="PRO_5047470436" evidence="8">
    <location>
        <begin position="31"/>
        <end position="386"/>
    </location>
</feature>
<dbReference type="PANTHER" id="PTHR30469:SF36">
    <property type="entry name" value="BLL3903 PROTEIN"/>
    <property type="match status" value="1"/>
</dbReference>
<dbReference type="Pfam" id="PF25876">
    <property type="entry name" value="HH_MFP_RND"/>
    <property type="match status" value="1"/>
</dbReference>
<feature type="domain" description="Multidrug resistance protein MdtA-like beta-barrel" evidence="11">
    <location>
        <begin position="214"/>
        <end position="296"/>
    </location>
</feature>
<dbReference type="Pfam" id="PF25967">
    <property type="entry name" value="RND-MFP_C"/>
    <property type="match status" value="1"/>
</dbReference>
<evidence type="ECO:0000256" key="4">
    <source>
        <dbReference type="ARBA" id="ARBA00022475"/>
    </source>
</evidence>
<protein>
    <submittedName>
        <fullName evidence="13">Efflux RND transporter periplasmic adaptor subunit</fullName>
    </submittedName>
</protein>
<feature type="signal peptide" evidence="8">
    <location>
        <begin position="1"/>
        <end position="30"/>
    </location>
</feature>
<feature type="domain" description="Multidrug resistance protein MdtA-like C-terminal permuted SH3" evidence="12">
    <location>
        <begin position="301"/>
        <end position="358"/>
    </location>
</feature>
<evidence type="ECO:0000313" key="13">
    <source>
        <dbReference type="EMBL" id="WFS23097.1"/>
    </source>
</evidence>
<organism evidence="13 14">
    <name type="scientific">Rhizobium rhododendri</name>
    <dbReference type="NCBI Taxonomy" id="2506430"/>
    <lineage>
        <taxon>Bacteria</taxon>
        <taxon>Pseudomonadati</taxon>
        <taxon>Pseudomonadota</taxon>
        <taxon>Alphaproteobacteria</taxon>
        <taxon>Hyphomicrobiales</taxon>
        <taxon>Rhizobiaceae</taxon>
        <taxon>Rhizobium/Agrobacterium group</taxon>
        <taxon>Rhizobium</taxon>
    </lineage>
</organism>
<reference evidence="13" key="1">
    <citation type="journal article" date="2019" name="Phytopathology">
        <title>A Novel Group of Rhizobium tumorigenes-Like Agrobacteria Associated with Crown Gall Disease of Rhododendron and Blueberry.</title>
        <authorList>
            <person name="Kuzmanovic N."/>
            <person name="Behrens P."/>
            <person name="Idczak E."/>
            <person name="Wagner S."/>
            <person name="Gotz M."/>
            <person name="Sproer C."/>
            <person name="Bunk B."/>
            <person name="Overmann J."/>
            <person name="Smalla K."/>
        </authorList>
    </citation>
    <scope>NUCLEOTIDE SEQUENCE</scope>
    <source>
        <strain evidence="13">Rho-6.2</strain>
    </source>
</reference>
<keyword evidence="3" id="KW-0813">Transport</keyword>
<keyword evidence="4" id="KW-1003">Cell membrane</keyword>
<feature type="domain" description="Multidrug resistance protein MdtA-like barrel-sandwich hybrid" evidence="10">
    <location>
        <begin position="69"/>
        <end position="210"/>
    </location>
</feature>
<reference evidence="13" key="2">
    <citation type="journal article" date="2023" name="MicrobiologyOpen">
        <title>Genomics of the tumorigenes clade of the family Rhizobiaceae and description of Rhizobium rhododendri sp. nov.</title>
        <authorList>
            <person name="Kuzmanovic N."/>
            <person name="diCenzo G.C."/>
            <person name="Bunk B."/>
            <person name="Sproeer C."/>
            <person name="Fruehling A."/>
            <person name="Neumann-Schaal M."/>
            <person name="Overmann J."/>
            <person name="Smalla K."/>
        </authorList>
    </citation>
    <scope>NUCLEOTIDE SEQUENCE</scope>
    <source>
        <strain evidence="13">Rho-6.2</strain>
    </source>
</reference>
<evidence type="ECO:0000256" key="6">
    <source>
        <dbReference type="ARBA" id="ARBA00023136"/>
    </source>
</evidence>
<dbReference type="InterPro" id="IPR058624">
    <property type="entry name" value="MdtA-like_HH"/>
</dbReference>
<dbReference type="Gene3D" id="2.40.30.170">
    <property type="match status" value="1"/>
</dbReference>
<dbReference type="PANTHER" id="PTHR30469">
    <property type="entry name" value="MULTIDRUG RESISTANCE PROTEIN MDTA"/>
    <property type="match status" value="1"/>
</dbReference>
<proteinExistence type="inferred from homology"/>
<dbReference type="Proteomes" id="UP000318939">
    <property type="component" value="Chromosome"/>
</dbReference>